<dbReference type="InterPro" id="IPR051260">
    <property type="entry name" value="Diverse_substr_monoxygenases"/>
</dbReference>
<dbReference type="RefSeq" id="WP_076607586.1">
    <property type="nucleotide sequence ID" value="NZ_FTNR01000001.1"/>
</dbReference>
<dbReference type="AlphaFoldDB" id="A0A1N7CQ07"/>
<evidence type="ECO:0000256" key="2">
    <source>
        <dbReference type="ARBA" id="ARBA00022643"/>
    </source>
</evidence>
<dbReference type="Gene3D" id="3.20.20.30">
    <property type="entry name" value="Luciferase-like domain"/>
    <property type="match status" value="1"/>
</dbReference>
<gene>
    <name evidence="6" type="ORF">SAMN05421752_101507</name>
</gene>
<keyword evidence="1" id="KW-0285">Flavoprotein</keyword>
<dbReference type="Proteomes" id="UP000185936">
    <property type="component" value="Unassembled WGS sequence"/>
</dbReference>
<dbReference type="EMBL" id="FTNR01000001">
    <property type="protein sequence ID" value="SIR65699.1"/>
    <property type="molecule type" value="Genomic_DNA"/>
</dbReference>
<evidence type="ECO:0000256" key="1">
    <source>
        <dbReference type="ARBA" id="ARBA00022630"/>
    </source>
</evidence>
<protein>
    <submittedName>
        <fullName evidence="6">Luciferase-type oxidoreductase, BA3436 family</fullName>
    </submittedName>
</protein>
<reference evidence="7" key="1">
    <citation type="submission" date="2017-01" db="EMBL/GenBank/DDBJ databases">
        <authorList>
            <person name="Varghese N."/>
            <person name="Submissions S."/>
        </authorList>
    </citation>
    <scope>NUCLEOTIDE SEQUENCE [LARGE SCALE GENOMIC DNA]</scope>
    <source>
        <strain evidence="7">type strain: HArc-</strain>
    </source>
</reference>
<evidence type="ECO:0000256" key="4">
    <source>
        <dbReference type="ARBA" id="ARBA00023033"/>
    </source>
</evidence>
<dbReference type="OrthoDB" id="7684at2157"/>
<accession>A0A1N7CQ07</accession>
<dbReference type="InterPro" id="IPR020020">
    <property type="entry name" value="Luciferase-type_oxidoreductase"/>
</dbReference>
<dbReference type="InterPro" id="IPR011251">
    <property type="entry name" value="Luciferase-like_dom"/>
</dbReference>
<dbReference type="InterPro" id="IPR036661">
    <property type="entry name" value="Luciferase-like_sf"/>
</dbReference>
<keyword evidence="2" id="KW-0288">FMN</keyword>
<keyword evidence="7" id="KW-1185">Reference proteome</keyword>
<dbReference type="GO" id="GO:0004497">
    <property type="term" value="F:monooxygenase activity"/>
    <property type="evidence" value="ECO:0007669"/>
    <property type="project" value="UniProtKB-KW"/>
</dbReference>
<dbReference type="NCBIfam" id="TIGR03571">
    <property type="entry name" value="lucif_BA3436"/>
    <property type="match status" value="1"/>
</dbReference>
<feature type="domain" description="Luciferase-like" evidence="5">
    <location>
        <begin position="35"/>
        <end position="252"/>
    </location>
</feature>
<dbReference type="PANTHER" id="PTHR30011">
    <property type="entry name" value="ALKANESULFONATE MONOOXYGENASE-RELATED"/>
    <property type="match status" value="1"/>
</dbReference>
<name>A0A1N7CQ07_9EURY</name>
<proteinExistence type="predicted"/>
<dbReference type="PANTHER" id="PTHR30011:SF16">
    <property type="entry name" value="C2H2 FINGER DOMAIN TRANSCRIPTION FACTOR (EUROFUNG)-RELATED"/>
    <property type="match status" value="1"/>
</dbReference>
<evidence type="ECO:0000313" key="7">
    <source>
        <dbReference type="Proteomes" id="UP000185936"/>
    </source>
</evidence>
<keyword evidence="3" id="KW-0560">Oxidoreductase</keyword>
<dbReference type="STRING" id="308853.SAMN05421752_101507"/>
<dbReference type="Pfam" id="PF00296">
    <property type="entry name" value="Bac_luciferase"/>
    <property type="match status" value="1"/>
</dbReference>
<organism evidence="6 7">
    <name type="scientific">Natronorubrum thiooxidans</name>
    <dbReference type="NCBI Taxonomy" id="308853"/>
    <lineage>
        <taxon>Archaea</taxon>
        <taxon>Methanobacteriati</taxon>
        <taxon>Methanobacteriota</taxon>
        <taxon>Stenosarchaea group</taxon>
        <taxon>Halobacteria</taxon>
        <taxon>Halobacteriales</taxon>
        <taxon>Natrialbaceae</taxon>
        <taxon>Natronorubrum</taxon>
    </lineage>
</organism>
<evidence type="ECO:0000313" key="6">
    <source>
        <dbReference type="EMBL" id="SIR65699.1"/>
    </source>
</evidence>
<keyword evidence="4" id="KW-0503">Monooxygenase</keyword>
<dbReference type="SUPFAM" id="SSF51679">
    <property type="entry name" value="Bacterial luciferase-like"/>
    <property type="match status" value="1"/>
</dbReference>
<evidence type="ECO:0000256" key="3">
    <source>
        <dbReference type="ARBA" id="ARBA00023002"/>
    </source>
</evidence>
<sequence length="309" mass="34513">MATGGRDYENAGYRRLFDHEGLTFGAGFPLTGANRSTPDITEELRLATHAESVGFDGLWARDVPTYWPKFGDAGQTFDTWPWLSHVAAHTDDIALGTSSVVLTLRHPLHVAKSAATVDQLSDGRLVLGVASGDRDPEFPAFDVDRENRGQLFRESVEAMRTVWREDFPELEGEWGSLEGDLEIVPKPTTETIPLLPTGHARQSTEWIADHGDGWLFYHLPERTLQNYLVDWREAAGEKPFAIAIRVELADDPTAEPEPLHLGFHAGVEWFSEYFRRLEDYGLDHAIVGIQNDDREAALSTFADEIIGTL</sequence>
<dbReference type="GO" id="GO:0016705">
    <property type="term" value="F:oxidoreductase activity, acting on paired donors, with incorporation or reduction of molecular oxygen"/>
    <property type="evidence" value="ECO:0007669"/>
    <property type="project" value="InterPro"/>
</dbReference>
<evidence type="ECO:0000259" key="5">
    <source>
        <dbReference type="Pfam" id="PF00296"/>
    </source>
</evidence>